<accession>A0A0E3JJ40</accession>
<dbReference type="Proteomes" id="UP000033015">
    <property type="component" value="Segment"/>
</dbReference>
<organism evidence="2 3">
    <name type="scientific">Bacillus phage Stahl</name>
    <dbReference type="NCBI Taxonomy" id="1610832"/>
    <lineage>
        <taxon>Viruses</taxon>
        <taxon>Duplodnaviria</taxon>
        <taxon>Heunggongvirae</taxon>
        <taxon>Uroviricota</taxon>
        <taxon>Caudoviricetes</taxon>
        <taxon>Slashvirus</taxon>
        <taxon>Slashvirus stahl</taxon>
    </lineage>
</organism>
<protein>
    <submittedName>
        <fullName evidence="2">Uncharacterized protein</fullName>
    </submittedName>
</protein>
<feature type="region of interest" description="Disordered" evidence="1">
    <location>
        <begin position="105"/>
        <end position="143"/>
    </location>
</feature>
<dbReference type="GeneID" id="26647845"/>
<name>A0A0E3JJ40_9CAUD</name>
<sequence length="143" mass="16485">MTTFIEAMPKEMSMFDGEIFPLIPGGENNGIYLDGYTRVEWFKNVFPDIANAELPLTREIYDQLKAIGEVWLMNAAQWRKNDIIQVEGLTAEDKLDDEEVLLDIMNQQRNPNPEETEEPPVTEETPPNNEEQPKEEETPTEEV</sequence>
<evidence type="ECO:0000313" key="3">
    <source>
        <dbReference type="Proteomes" id="UP000033015"/>
    </source>
</evidence>
<evidence type="ECO:0000313" key="2">
    <source>
        <dbReference type="EMBL" id="AKA61470.1"/>
    </source>
</evidence>
<keyword evidence="3" id="KW-1185">Reference proteome</keyword>
<proteinExistence type="predicted"/>
<gene>
    <name evidence="2" type="ORF">CPT_Stahl42</name>
</gene>
<reference evidence="2 3" key="1">
    <citation type="journal article" date="2015" name="Genome Announc.">
        <title>Complete Genome Sequence of Bacillus megaterium Siphophage Stahl.</title>
        <authorList>
            <person name="Brizendine A.M."/>
            <person name="Rousseau S."/>
            <person name="Hernandez A.C."/>
            <person name="Kuty Everett G.F."/>
        </authorList>
    </citation>
    <scope>NUCLEOTIDE SEQUENCE [LARGE SCALE GENOMIC DNA]</scope>
</reference>
<reference evidence="3" key="2">
    <citation type="submission" date="2015-01" db="EMBL/GenBank/DDBJ databases">
        <title>Complete Genome of Bacillus megaterium Siphophage Stahl.</title>
        <authorList>
            <person name="Brizendine A.M."/>
            <person name="Rousseau S."/>
            <person name="Hernandez A.C."/>
            <person name="Everett G.F.K."/>
        </authorList>
    </citation>
    <scope>NUCLEOTIDE SEQUENCE [LARGE SCALE GENOMIC DNA]</scope>
</reference>
<dbReference type="RefSeq" id="YP_009203646.1">
    <property type="nucleotide sequence ID" value="NC_028856.1"/>
</dbReference>
<evidence type="ECO:0000256" key="1">
    <source>
        <dbReference type="SAM" id="MobiDB-lite"/>
    </source>
</evidence>
<dbReference type="OrthoDB" id="18917at10239"/>
<dbReference type="KEGG" id="vg:26647845"/>
<dbReference type="EMBL" id="KP696447">
    <property type="protein sequence ID" value="AKA61470.1"/>
    <property type="molecule type" value="Genomic_DNA"/>
</dbReference>